<feature type="transmembrane region" description="Helical" evidence="6">
    <location>
        <begin position="206"/>
        <end position="230"/>
    </location>
</feature>
<dbReference type="InterPro" id="IPR050367">
    <property type="entry name" value="APC_superfamily"/>
</dbReference>
<dbReference type="RefSeq" id="WP_394300958.1">
    <property type="nucleotide sequence ID" value="NZ_JBHMQT010000018.1"/>
</dbReference>
<feature type="transmembrane region" description="Helical" evidence="6">
    <location>
        <begin position="140"/>
        <end position="159"/>
    </location>
</feature>
<feature type="transmembrane region" description="Helical" evidence="6">
    <location>
        <begin position="99"/>
        <end position="120"/>
    </location>
</feature>
<evidence type="ECO:0000256" key="6">
    <source>
        <dbReference type="SAM" id="Phobius"/>
    </source>
</evidence>
<evidence type="ECO:0000256" key="2">
    <source>
        <dbReference type="ARBA" id="ARBA00022475"/>
    </source>
</evidence>
<feature type="transmembrane region" description="Helical" evidence="6">
    <location>
        <begin position="242"/>
        <end position="263"/>
    </location>
</feature>
<evidence type="ECO:0000256" key="3">
    <source>
        <dbReference type="ARBA" id="ARBA00022692"/>
    </source>
</evidence>
<dbReference type="Gene3D" id="1.20.1740.10">
    <property type="entry name" value="Amino acid/polyamine transporter I"/>
    <property type="match status" value="1"/>
</dbReference>
<comment type="caution">
    <text evidence="7">The sequence shown here is derived from an EMBL/GenBank/DDBJ whole genome shotgun (WGS) entry which is preliminary data.</text>
</comment>
<dbReference type="PANTHER" id="PTHR42770:SF16">
    <property type="entry name" value="AMINO ACID PERMEASE"/>
    <property type="match status" value="1"/>
</dbReference>
<evidence type="ECO:0000313" key="8">
    <source>
        <dbReference type="Proteomes" id="UP001589870"/>
    </source>
</evidence>
<feature type="transmembrane region" description="Helical" evidence="6">
    <location>
        <begin position="378"/>
        <end position="402"/>
    </location>
</feature>
<dbReference type="Proteomes" id="UP001589870">
    <property type="component" value="Unassembled WGS sequence"/>
</dbReference>
<proteinExistence type="predicted"/>
<keyword evidence="5 6" id="KW-0472">Membrane</keyword>
<name>A0ABV6U2R9_9ACTN</name>
<sequence>MSLTEHRTTSAVSAALAKDRLGVPSVVFFVMSAAAPLLVTAGVVTTAYAVTGVTGVPLAYILLGAILGLFAVGFVTMSRYVVNAGAFYAYTAKGLGRPVGVATAWVALLAYNALVLGLYGIIGSAVEPLLGDWFGISPPWWLIALVFWALTGVLGLMRVDVNGKILAVLLLSEIAFVIVFDIADFFHPAAATGFSPEIFNPGNFFAPGFGALLAICVASFSGFESSVVFAEETKNPKRTVPLATYLALAVITVLYTISSWAMIVPVGTDEIAEAAGEQGPGLLFGLAEQHLGSTISTIGSVLFATSIVAAMIAFHNTTSRYIFALGRENVLPAAFGRTHPRTGAPLLGSLTQSVLGLVAIVIYAIFSSDPLVEMFFTLGSFGGFGLLVLLTATSVAVFAFFAKNPGLKNAWRTQIAPGIASVLLFCVLGLALINFDKILGVEPDSLLRWLLPALYLLGIGLGVAWALFLRAKRSEIYANIGLGAQAAVRRSS</sequence>
<evidence type="ECO:0000313" key="7">
    <source>
        <dbReference type="EMBL" id="MFC0862764.1"/>
    </source>
</evidence>
<organism evidence="7 8">
    <name type="scientific">Sphaerimonospora cavernae</name>
    <dbReference type="NCBI Taxonomy" id="1740611"/>
    <lineage>
        <taxon>Bacteria</taxon>
        <taxon>Bacillati</taxon>
        <taxon>Actinomycetota</taxon>
        <taxon>Actinomycetes</taxon>
        <taxon>Streptosporangiales</taxon>
        <taxon>Streptosporangiaceae</taxon>
        <taxon>Sphaerimonospora</taxon>
    </lineage>
</organism>
<feature type="transmembrane region" description="Helical" evidence="6">
    <location>
        <begin position="414"/>
        <end position="435"/>
    </location>
</feature>
<protein>
    <submittedName>
        <fullName evidence="7">APC family permease</fullName>
    </submittedName>
</protein>
<dbReference type="InterPro" id="IPR002293">
    <property type="entry name" value="AA/rel_permease1"/>
</dbReference>
<dbReference type="EMBL" id="JBHMQT010000018">
    <property type="protein sequence ID" value="MFC0862764.1"/>
    <property type="molecule type" value="Genomic_DNA"/>
</dbReference>
<feature type="transmembrane region" description="Helical" evidence="6">
    <location>
        <begin position="166"/>
        <end position="186"/>
    </location>
</feature>
<dbReference type="PANTHER" id="PTHR42770">
    <property type="entry name" value="AMINO ACID TRANSPORTER-RELATED"/>
    <property type="match status" value="1"/>
</dbReference>
<feature type="transmembrane region" description="Helical" evidence="6">
    <location>
        <begin position="447"/>
        <end position="469"/>
    </location>
</feature>
<gene>
    <name evidence="7" type="ORF">ACFHYQ_10705</name>
</gene>
<evidence type="ECO:0000256" key="1">
    <source>
        <dbReference type="ARBA" id="ARBA00004651"/>
    </source>
</evidence>
<dbReference type="PIRSF" id="PIRSF006060">
    <property type="entry name" value="AA_transporter"/>
    <property type="match status" value="1"/>
</dbReference>
<comment type="subcellular location">
    <subcellularLocation>
        <location evidence="1">Cell membrane</location>
        <topology evidence="1">Multi-pass membrane protein</topology>
    </subcellularLocation>
</comment>
<feature type="transmembrane region" description="Helical" evidence="6">
    <location>
        <begin position="26"/>
        <end position="51"/>
    </location>
</feature>
<keyword evidence="4 6" id="KW-1133">Transmembrane helix</keyword>
<keyword evidence="3 6" id="KW-0812">Transmembrane</keyword>
<keyword evidence="2" id="KW-1003">Cell membrane</keyword>
<feature type="transmembrane region" description="Helical" evidence="6">
    <location>
        <begin position="57"/>
        <end position="78"/>
    </location>
</feature>
<reference evidence="7 8" key="1">
    <citation type="submission" date="2024-09" db="EMBL/GenBank/DDBJ databases">
        <authorList>
            <person name="Sun Q."/>
            <person name="Mori K."/>
        </authorList>
    </citation>
    <scope>NUCLEOTIDE SEQUENCE [LARGE SCALE GENOMIC DNA]</scope>
    <source>
        <strain evidence="7 8">TBRC 1851</strain>
    </source>
</reference>
<feature type="transmembrane region" description="Helical" evidence="6">
    <location>
        <begin position="291"/>
        <end position="314"/>
    </location>
</feature>
<evidence type="ECO:0000256" key="5">
    <source>
        <dbReference type="ARBA" id="ARBA00023136"/>
    </source>
</evidence>
<dbReference type="Pfam" id="PF13520">
    <property type="entry name" value="AA_permease_2"/>
    <property type="match status" value="1"/>
</dbReference>
<accession>A0ABV6U2R9</accession>
<evidence type="ECO:0000256" key="4">
    <source>
        <dbReference type="ARBA" id="ARBA00022989"/>
    </source>
</evidence>
<feature type="transmembrane region" description="Helical" evidence="6">
    <location>
        <begin position="346"/>
        <end position="366"/>
    </location>
</feature>
<keyword evidence="8" id="KW-1185">Reference proteome</keyword>